<dbReference type="Pfam" id="PF13193">
    <property type="entry name" value="AMP-binding_C"/>
    <property type="match status" value="1"/>
</dbReference>
<evidence type="ECO:0000256" key="4">
    <source>
        <dbReference type="ARBA" id="ARBA00026121"/>
    </source>
</evidence>
<dbReference type="InterPro" id="IPR045851">
    <property type="entry name" value="AMP-bd_C_sf"/>
</dbReference>
<dbReference type="InterPro" id="IPR042099">
    <property type="entry name" value="ANL_N_sf"/>
</dbReference>
<protein>
    <recommendedName>
        <fullName evidence="5">Long-chain-fatty-acid--CoA ligase</fullName>
        <ecNumber evidence="4">6.2.1.3</ecNumber>
    </recommendedName>
    <alternativeName>
        <fullName evidence="6">Long-chain acyl-CoA synthetase</fullName>
    </alternativeName>
</protein>
<feature type="domain" description="AMP-dependent synthetase/ligase" evidence="7">
    <location>
        <begin position="2"/>
        <end position="159"/>
    </location>
</feature>
<keyword evidence="3" id="KW-0436">Ligase</keyword>
<dbReference type="CDD" id="cd04433">
    <property type="entry name" value="AFD_class_I"/>
    <property type="match status" value="1"/>
</dbReference>
<dbReference type="PANTHER" id="PTHR43767">
    <property type="entry name" value="LONG-CHAIN-FATTY-ACID--COA LIGASE"/>
    <property type="match status" value="1"/>
</dbReference>
<dbReference type="PANTHER" id="PTHR43767:SF8">
    <property type="entry name" value="LONG-CHAIN-FATTY-ACID--COA LIGASE"/>
    <property type="match status" value="1"/>
</dbReference>
<dbReference type="Gene3D" id="3.40.50.12780">
    <property type="entry name" value="N-terminal domain of ligase-like"/>
    <property type="match status" value="1"/>
</dbReference>
<dbReference type="InterPro" id="IPR025110">
    <property type="entry name" value="AMP-bd_C"/>
</dbReference>
<accession>A0A382VPF3</accession>
<evidence type="ECO:0000259" key="7">
    <source>
        <dbReference type="Pfam" id="PF00501"/>
    </source>
</evidence>
<dbReference type="Gene3D" id="3.30.300.30">
    <property type="match status" value="1"/>
</dbReference>
<feature type="domain" description="AMP-binding enzyme C-terminal" evidence="8">
    <location>
        <begin position="210"/>
        <end position="280"/>
    </location>
</feature>
<reference evidence="9" key="1">
    <citation type="submission" date="2018-05" db="EMBL/GenBank/DDBJ databases">
        <authorList>
            <person name="Lanie J.A."/>
            <person name="Ng W.-L."/>
            <person name="Kazmierczak K.M."/>
            <person name="Andrzejewski T.M."/>
            <person name="Davidsen T.M."/>
            <person name="Wayne K.J."/>
            <person name="Tettelin H."/>
            <person name="Glass J.I."/>
            <person name="Rusch D."/>
            <person name="Podicherti R."/>
            <person name="Tsui H.-C.T."/>
            <person name="Winkler M.E."/>
        </authorList>
    </citation>
    <scope>NUCLEOTIDE SEQUENCE</scope>
</reference>
<dbReference type="GO" id="GO:0016020">
    <property type="term" value="C:membrane"/>
    <property type="evidence" value="ECO:0007669"/>
    <property type="project" value="UniProtKB-SubCell"/>
</dbReference>
<proteinExistence type="predicted"/>
<organism evidence="9">
    <name type="scientific">marine metagenome</name>
    <dbReference type="NCBI Taxonomy" id="408172"/>
    <lineage>
        <taxon>unclassified sequences</taxon>
        <taxon>metagenomes</taxon>
        <taxon>ecological metagenomes</taxon>
    </lineage>
</organism>
<dbReference type="Pfam" id="PF00501">
    <property type="entry name" value="AMP-binding"/>
    <property type="match status" value="1"/>
</dbReference>
<evidence type="ECO:0000313" key="9">
    <source>
        <dbReference type="EMBL" id="SVD48372.1"/>
    </source>
</evidence>
<name>A0A382VPF3_9ZZZZ</name>
<evidence type="ECO:0000256" key="6">
    <source>
        <dbReference type="ARBA" id="ARBA00042773"/>
    </source>
</evidence>
<dbReference type="InterPro" id="IPR050237">
    <property type="entry name" value="ATP-dep_AMP-bd_enzyme"/>
</dbReference>
<evidence type="ECO:0000259" key="8">
    <source>
        <dbReference type="Pfam" id="PF13193"/>
    </source>
</evidence>
<feature type="non-terminal residue" evidence="9">
    <location>
        <position position="283"/>
    </location>
</feature>
<dbReference type="AlphaFoldDB" id="A0A382VPF3"/>
<dbReference type="EC" id="6.2.1.3" evidence="4"/>
<feature type="non-terminal residue" evidence="9">
    <location>
        <position position="1"/>
    </location>
</feature>
<dbReference type="GO" id="GO:0004467">
    <property type="term" value="F:long-chain fatty acid-CoA ligase activity"/>
    <property type="evidence" value="ECO:0007669"/>
    <property type="project" value="UniProtKB-EC"/>
</dbReference>
<dbReference type="SUPFAM" id="SSF56801">
    <property type="entry name" value="Acetyl-CoA synthetase-like"/>
    <property type="match status" value="1"/>
</dbReference>
<evidence type="ECO:0000256" key="3">
    <source>
        <dbReference type="ARBA" id="ARBA00022598"/>
    </source>
</evidence>
<comment type="subcellular location">
    <subcellularLocation>
        <location evidence="1">Membrane</location>
        <topology evidence="1">Peripheral membrane protein</topology>
    </subcellularLocation>
</comment>
<sequence length="283" mass="30715">VFGFSQAVAAIAGGAGMVCVPTFETEGAIKAIDQHRITQINGSDEMFSRLLDARPKLDPFPTVNLCGFANFTPSLDNIVSRADRQGLKLVGLYGASEIFAFFAAQYPDDTVDARNRMGGFPVSNLTKVRVRDPKNGNLLKTGHVGELEFQTPSLMLQYFNNTEATASAITSDGFFRSGDLGLVCADGSFQFLSRIGDMLRLGGFLVNPQEIEAYIQQHIDVEECQVIGVDGPRGTRPVGFVILRENATTLETDLTNHCLAGMAKFKVPYRIFPVSDFPTTTGA</sequence>
<gene>
    <name evidence="9" type="ORF">METZ01_LOCUS401226</name>
</gene>
<dbReference type="InterPro" id="IPR000873">
    <property type="entry name" value="AMP-dep_synth/lig_dom"/>
</dbReference>
<comment type="pathway">
    <text evidence="2">Lipid metabolism; fatty acid beta-oxidation.</text>
</comment>
<evidence type="ECO:0000256" key="1">
    <source>
        <dbReference type="ARBA" id="ARBA00004170"/>
    </source>
</evidence>
<evidence type="ECO:0000256" key="5">
    <source>
        <dbReference type="ARBA" id="ARBA00039545"/>
    </source>
</evidence>
<evidence type="ECO:0000256" key="2">
    <source>
        <dbReference type="ARBA" id="ARBA00005005"/>
    </source>
</evidence>
<dbReference type="EMBL" id="UINC01153577">
    <property type="protein sequence ID" value="SVD48372.1"/>
    <property type="molecule type" value="Genomic_DNA"/>
</dbReference>